<dbReference type="PANTHER" id="PTHR10996:SF178">
    <property type="entry name" value="2-HYDROXYACID DEHYDROGENASE YGL185C-RELATED"/>
    <property type="match status" value="1"/>
</dbReference>
<evidence type="ECO:0000256" key="1">
    <source>
        <dbReference type="ARBA" id="ARBA00022857"/>
    </source>
</evidence>
<keyword evidence="2 4" id="KW-0560">Oxidoreductase</keyword>
<dbReference type="CDD" id="cd12156">
    <property type="entry name" value="HPPR"/>
    <property type="match status" value="1"/>
</dbReference>
<dbReference type="KEGG" id="pzu:PHZ_c2653"/>
<keyword evidence="8" id="KW-1185">Reference proteome</keyword>
<protein>
    <submittedName>
        <fullName evidence="7">D-isomer specific 2-hydroxyacid dehydrogenases family protein</fullName>
    </submittedName>
</protein>
<reference evidence="7 8" key="1">
    <citation type="journal article" date="2008" name="BMC Genomics">
        <title>Complete genome of Phenylobacterium zucineum - a novel facultative intracellular bacterium isolated from human erythroleukemia cell line K562.</title>
        <authorList>
            <person name="Luo Y."/>
            <person name="Xu X."/>
            <person name="Ding Z."/>
            <person name="Liu Z."/>
            <person name="Zhang B."/>
            <person name="Yan Z."/>
            <person name="Sun J."/>
            <person name="Hu S."/>
            <person name="Hu X."/>
        </authorList>
    </citation>
    <scope>NUCLEOTIDE SEQUENCE [LARGE SCALE GENOMIC DNA]</scope>
    <source>
        <strain evidence="7 8">HLK1</strain>
    </source>
</reference>
<dbReference type="GO" id="GO:0005829">
    <property type="term" value="C:cytosol"/>
    <property type="evidence" value="ECO:0007669"/>
    <property type="project" value="TreeGrafter"/>
</dbReference>
<dbReference type="GO" id="GO:0016618">
    <property type="term" value="F:hydroxypyruvate reductase [NAD(P)H] activity"/>
    <property type="evidence" value="ECO:0007669"/>
    <property type="project" value="TreeGrafter"/>
</dbReference>
<dbReference type="AlphaFoldDB" id="B4RHM1"/>
<dbReference type="Gene3D" id="3.40.50.720">
    <property type="entry name" value="NAD(P)-binding Rossmann-like Domain"/>
    <property type="match status" value="2"/>
</dbReference>
<dbReference type="EMBL" id="CP000747">
    <property type="protein sequence ID" value="ACG79062.1"/>
    <property type="molecule type" value="Genomic_DNA"/>
</dbReference>
<dbReference type="InterPro" id="IPR036291">
    <property type="entry name" value="NAD(P)-bd_dom_sf"/>
</dbReference>
<comment type="similarity">
    <text evidence="4">Belongs to the D-isomer specific 2-hydroxyacid dehydrogenase family.</text>
</comment>
<dbReference type="SUPFAM" id="SSF51735">
    <property type="entry name" value="NAD(P)-binding Rossmann-fold domains"/>
    <property type="match status" value="1"/>
</dbReference>
<dbReference type="STRING" id="450851.PHZ_c2653"/>
<dbReference type="HOGENOM" id="CLU_019796_1_2_5"/>
<dbReference type="PANTHER" id="PTHR10996">
    <property type="entry name" value="2-HYDROXYACID DEHYDROGENASE-RELATED"/>
    <property type="match status" value="1"/>
</dbReference>
<dbReference type="Pfam" id="PF00389">
    <property type="entry name" value="2-Hacid_dh"/>
    <property type="match status" value="1"/>
</dbReference>
<feature type="domain" description="D-isomer specific 2-hydroxyacid dehydrogenase catalytic" evidence="5">
    <location>
        <begin position="33"/>
        <end position="307"/>
    </location>
</feature>
<dbReference type="FunFam" id="3.40.50.720:FF:000213">
    <property type="entry name" value="Putative 2-hydroxyacid dehydrogenase"/>
    <property type="match status" value="1"/>
</dbReference>
<evidence type="ECO:0000256" key="3">
    <source>
        <dbReference type="ARBA" id="ARBA00023027"/>
    </source>
</evidence>
<proteinExistence type="inferred from homology"/>
<evidence type="ECO:0000259" key="5">
    <source>
        <dbReference type="Pfam" id="PF00389"/>
    </source>
</evidence>
<dbReference type="InterPro" id="IPR006140">
    <property type="entry name" value="D-isomer_DH_NAD-bd"/>
</dbReference>
<dbReference type="Proteomes" id="UP000001868">
    <property type="component" value="Chromosome"/>
</dbReference>
<gene>
    <name evidence="7" type="ordered locus">PHZ_c2653</name>
</gene>
<sequence>MPARLVMISHEMLEPVRRPLEAAGFQVAPGHAPSDETREAIRVIVHAGEVPLTPELLERLPNLGLIACVSVGYDGIDVGWCRKRGIEVTHAKGLNADDVADHAIGLILASWRNIVAGDQVVRAGGWRGDDRLRPRPGLKGRKLGIMGLGAIGEAVARRAEAFGMEVAWWGPNPKPAAWPRADSLLALARESDILVVACRADASNRGAVSGTIIEAVGPRGLIVNVARGSIIDEDALIAALKDGRLGRAALDVFAEEPTPASRWADVPNTVLTPHTAGGTVDSIPRMVAQALENVRLFLAGEPVASPVAA</sequence>
<dbReference type="Pfam" id="PF02826">
    <property type="entry name" value="2-Hacid_dh_C"/>
    <property type="match status" value="1"/>
</dbReference>
<keyword evidence="3" id="KW-0520">NAD</keyword>
<evidence type="ECO:0000313" key="8">
    <source>
        <dbReference type="Proteomes" id="UP000001868"/>
    </source>
</evidence>
<dbReference type="GO" id="GO:0051287">
    <property type="term" value="F:NAD binding"/>
    <property type="evidence" value="ECO:0007669"/>
    <property type="project" value="InterPro"/>
</dbReference>
<dbReference type="InterPro" id="IPR050223">
    <property type="entry name" value="D-isomer_2-hydroxyacid_DH"/>
</dbReference>
<dbReference type="InterPro" id="IPR006139">
    <property type="entry name" value="D-isomer_2_OHA_DH_cat_dom"/>
</dbReference>
<dbReference type="eggNOG" id="COG1052">
    <property type="taxonomic scope" value="Bacteria"/>
</dbReference>
<keyword evidence="1" id="KW-0521">NADP</keyword>
<feature type="domain" description="D-isomer specific 2-hydroxyacid dehydrogenase NAD-binding" evidence="6">
    <location>
        <begin position="104"/>
        <end position="276"/>
    </location>
</feature>
<dbReference type="GO" id="GO:0030267">
    <property type="term" value="F:glyoxylate reductase (NADPH) activity"/>
    <property type="evidence" value="ECO:0007669"/>
    <property type="project" value="TreeGrafter"/>
</dbReference>
<evidence type="ECO:0000259" key="6">
    <source>
        <dbReference type="Pfam" id="PF02826"/>
    </source>
</evidence>
<evidence type="ECO:0000256" key="4">
    <source>
        <dbReference type="RuleBase" id="RU003719"/>
    </source>
</evidence>
<name>B4RHM1_PHEZH</name>
<accession>B4RHM1</accession>
<organism evidence="7 8">
    <name type="scientific">Phenylobacterium zucineum (strain HLK1)</name>
    <dbReference type="NCBI Taxonomy" id="450851"/>
    <lineage>
        <taxon>Bacteria</taxon>
        <taxon>Pseudomonadati</taxon>
        <taxon>Pseudomonadota</taxon>
        <taxon>Alphaproteobacteria</taxon>
        <taxon>Caulobacterales</taxon>
        <taxon>Caulobacteraceae</taxon>
        <taxon>Phenylobacterium</taxon>
    </lineage>
</organism>
<evidence type="ECO:0000313" key="7">
    <source>
        <dbReference type="EMBL" id="ACG79062.1"/>
    </source>
</evidence>
<evidence type="ECO:0000256" key="2">
    <source>
        <dbReference type="ARBA" id="ARBA00023002"/>
    </source>
</evidence>
<dbReference type="SUPFAM" id="SSF52283">
    <property type="entry name" value="Formate/glycerate dehydrogenase catalytic domain-like"/>
    <property type="match status" value="1"/>
</dbReference>